<dbReference type="AlphaFoldDB" id="A0A2K9EM18"/>
<evidence type="ECO:0000256" key="1">
    <source>
        <dbReference type="SAM" id="SignalP"/>
    </source>
</evidence>
<accession>A0A2K9EM18</accession>
<name>A0A2K9EM18_9FIRM</name>
<organism evidence="3 4">
    <name type="scientific">Acetivibrio saccincola</name>
    <dbReference type="NCBI Taxonomy" id="1677857"/>
    <lineage>
        <taxon>Bacteria</taxon>
        <taxon>Bacillati</taxon>
        <taxon>Bacillota</taxon>
        <taxon>Clostridia</taxon>
        <taxon>Eubacteriales</taxon>
        <taxon>Oscillospiraceae</taxon>
        <taxon>Acetivibrio</taxon>
    </lineage>
</organism>
<dbReference type="EMBL" id="CP025197">
    <property type="protein sequence ID" value="AUG56490.1"/>
    <property type="molecule type" value="Genomic_DNA"/>
</dbReference>
<feature type="signal peptide" evidence="1">
    <location>
        <begin position="1"/>
        <end position="22"/>
    </location>
</feature>
<dbReference type="KEGG" id="hsc:HVS_02675"/>
<sequence>MKKLRKVLAVVMVLVLASMALAGCTTSEIELIDSLITTTNQLKSYEGTSTLEISFSGESSNEEVQEVLKELAVYLDGIKLVANQKAWSDEEGQKAKAAVDYELEIADTKANFSFWADVDASGDKPSMKIIFTVPELLLASLANGEYAGKYIVINYDNLFEEVDAFVDYSNVENIGKEIFDMIFDYIKSSAADLDLGMEVAVKKGTGTTSKGESATKYEVKLDDASFKKFMEAIINDVILQDKTLELFRDYMETSLSLVNYELLYQDLGGGIGEEFDQEAAIKEAMAEIDEGLAEVSKEFPEYRKAVSKVFEALKDAKILGEEGITSTYFINKDGCVVEQKHAIDIEIDFAQWQKAVLNLENIDLGAGKLENKVSLLPENDLYLEDDEVAENEEDIVDGKIKLGINYESSIYNINKEIDVEIPEITEENSIDLFAELAGILGSVIGGEIPSDTIVEPPVKDGINVILNGSYIEFPDVVPQIIDGRTLVPIRAISEEMGADVGYEHETRTVTIVDGDNEIVLKIGETTAYVNGEVYELDVPANVIEGRTMVPIRFVSEAMGAVVDWDGETKTVIIFKF</sequence>
<protein>
    <recommendedName>
        <fullName evidence="2">Copper amine oxidase-like N-terminal domain-containing protein</fullName>
    </recommendedName>
</protein>
<gene>
    <name evidence="3" type="ORF">HVS_02675</name>
</gene>
<feature type="chain" id="PRO_5014636163" description="Copper amine oxidase-like N-terminal domain-containing protein" evidence="1">
    <location>
        <begin position="23"/>
        <end position="576"/>
    </location>
</feature>
<evidence type="ECO:0000313" key="3">
    <source>
        <dbReference type="EMBL" id="AUG56490.1"/>
    </source>
</evidence>
<dbReference type="RefSeq" id="WP_235827471.1">
    <property type="nucleotide sequence ID" value="NZ_CP025197.1"/>
</dbReference>
<proteinExistence type="predicted"/>
<reference evidence="3 4" key="1">
    <citation type="submission" date="2017-12" db="EMBL/GenBank/DDBJ databases">
        <title>Complete genome sequence of Herbivorax saccincola GGR1, a novel Cellulosome-producing hydrolytic bacterium in a thermophilic biogas plant, established by Illumina and Nanopore MinION sequencing.</title>
        <authorList>
            <person name="Pechtl A."/>
            <person name="Ruckert C."/>
            <person name="Koeck D.E."/>
            <person name="Maus I."/>
            <person name="Winkler A."/>
            <person name="Kalinowski J."/>
            <person name="Puhler A."/>
            <person name="Schwarz W.W."/>
            <person name="Zverlov V.V."/>
            <person name="Schluter A."/>
            <person name="Liebl W."/>
        </authorList>
    </citation>
    <scope>NUCLEOTIDE SEQUENCE [LARGE SCALE GENOMIC DNA]</scope>
    <source>
        <strain evidence="4">SR1</strain>
    </source>
</reference>
<dbReference type="Gene3D" id="3.30.457.10">
    <property type="entry name" value="Copper amine oxidase-like, N-terminal domain"/>
    <property type="match status" value="1"/>
</dbReference>
<feature type="domain" description="Copper amine oxidase-like N-terminal" evidence="2">
    <location>
        <begin position="466"/>
        <end position="573"/>
    </location>
</feature>
<evidence type="ECO:0000259" key="2">
    <source>
        <dbReference type="Pfam" id="PF07833"/>
    </source>
</evidence>
<dbReference type="InterPro" id="IPR012854">
    <property type="entry name" value="Cu_amine_oxidase-like_N"/>
</dbReference>
<keyword evidence="4" id="KW-1185">Reference proteome</keyword>
<dbReference type="Pfam" id="PF07833">
    <property type="entry name" value="Cu_amine_oxidN1"/>
    <property type="match status" value="1"/>
</dbReference>
<dbReference type="Proteomes" id="UP000233534">
    <property type="component" value="Chromosome"/>
</dbReference>
<dbReference type="InterPro" id="IPR036582">
    <property type="entry name" value="Mao_N_sf"/>
</dbReference>
<keyword evidence="1" id="KW-0732">Signal</keyword>
<evidence type="ECO:0000313" key="4">
    <source>
        <dbReference type="Proteomes" id="UP000233534"/>
    </source>
</evidence>
<dbReference type="PROSITE" id="PS51257">
    <property type="entry name" value="PROKAR_LIPOPROTEIN"/>
    <property type="match status" value="1"/>
</dbReference>
<dbReference type="SUPFAM" id="SSF55383">
    <property type="entry name" value="Copper amine oxidase, domain N"/>
    <property type="match status" value="1"/>
</dbReference>